<feature type="domain" description="Peptidase S9A N-terminal" evidence="9">
    <location>
        <begin position="20"/>
        <end position="332"/>
    </location>
</feature>
<comment type="similarity">
    <text evidence="2">Belongs to the peptidase S9A family.</text>
</comment>
<dbReference type="Pfam" id="PF02897">
    <property type="entry name" value="Peptidase_S9_N"/>
    <property type="match status" value="1"/>
</dbReference>
<dbReference type="Gene3D" id="3.40.50.1820">
    <property type="entry name" value="alpha/beta hydrolase"/>
    <property type="match status" value="1"/>
</dbReference>
<dbReference type="InterPro" id="IPR029058">
    <property type="entry name" value="AB_hydrolase_fold"/>
</dbReference>
<dbReference type="InterPro" id="IPR023302">
    <property type="entry name" value="Pept_S9A_N"/>
</dbReference>
<proteinExistence type="inferred from homology"/>
<keyword evidence="4" id="KW-0645">Protease</keyword>
<evidence type="ECO:0000256" key="3">
    <source>
        <dbReference type="ARBA" id="ARBA00011897"/>
    </source>
</evidence>
<evidence type="ECO:0000256" key="5">
    <source>
        <dbReference type="ARBA" id="ARBA00022801"/>
    </source>
</evidence>
<dbReference type="InterPro" id="IPR001375">
    <property type="entry name" value="Peptidase_S9_cat"/>
</dbReference>
<evidence type="ECO:0000313" key="10">
    <source>
        <dbReference type="EMBL" id="MEE2040986.1"/>
    </source>
</evidence>
<dbReference type="InterPro" id="IPR002470">
    <property type="entry name" value="Peptidase_S9A"/>
</dbReference>
<dbReference type="PROSITE" id="PS00708">
    <property type="entry name" value="PRO_ENDOPEP_SER"/>
    <property type="match status" value="1"/>
</dbReference>
<dbReference type="SUPFAM" id="SSF50993">
    <property type="entry name" value="Peptidase/esterase 'gauge' domain"/>
    <property type="match status" value="1"/>
</dbReference>
<dbReference type="RefSeq" id="WP_330094750.1">
    <property type="nucleotide sequence ID" value="NZ_JAUZMY010000038.1"/>
</dbReference>
<reference evidence="10 11" key="1">
    <citation type="submission" date="2023-08" db="EMBL/GenBank/DDBJ databases">
        <authorList>
            <person name="Girao M."/>
            <person name="Carvalho M.F."/>
        </authorList>
    </citation>
    <scope>NUCLEOTIDE SEQUENCE [LARGE SCALE GENOMIC DNA]</scope>
    <source>
        <strain evidence="10 11">CT-R113</strain>
    </source>
</reference>
<dbReference type="SUPFAM" id="SSF53474">
    <property type="entry name" value="alpha/beta-Hydrolases"/>
    <property type="match status" value="1"/>
</dbReference>
<evidence type="ECO:0000256" key="1">
    <source>
        <dbReference type="ARBA" id="ARBA00001070"/>
    </source>
</evidence>
<feature type="domain" description="Peptidase S9 prolyl oligopeptidase catalytic" evidence="8">
    <location>
        <begin position="485"/>
        <end position="702"/>
    </location>
</feature>
<keyword evidence="5" id="KW-0378">Hydrolase</keyword>
<evidence type="ECO:0000256" key="4">
    <source>
        <dbReference type="ARBA" id="ARBA00022670"/>
    </source>
</evidence>
<dbReference type="PANTHER" id="PTHR42881:SF2">
    <property type="entry name" value="PROLYL ENDOPEPTIDASE"/>
    <property type="match status" value="1"/>
</dbReference>
<evidence type="ECO:0000256" key="6">
    <source>
        <dbReference type="ARBA" id="ARBA00022825"/>
    </source>
</evidence>
<dbReference type="InterPro" id="IPR002471">
    <property type="entry name" value="Pept_S9_AS"/>
</dbReference>
<evidence type="ECO:0000259" key="8">
    <source>
        <dbReference type="Pfam" id="PF00326"/>
    </source>
</evidence>
<dbReference type="EC" id="3.4.21.26" evidence="3"/>
<dbReference type="Pfam" id="PF00326">
    <property type="entry name" value="Peptidase_S9"/>
    <property type="match status" value="1"/>
</dbReference>
<dbReference type="PRINTS" id="PR00862">
    <property type="entry name" value="PROLIGOPTASE"/>
</dbReference>
<comment type="caution">
    <text evidence="10">The sequence shown here is derived from an EMBL/GenBank/DDBJ whole genome shotgun (WGS) entry which is preliminary data.</text>
</comment>
<dbReference type="InterPro" id="IPR051167">
    <property type="entry name" value="Prolyl_oligopep/macrocyclase"/>
</dbReference>
<keyword evidence="11" id="KW-1185">Reference proteome</keyword>
<accession>A0ABU7KFG5</accession>
<evidence type="ECO:0000256" key="2">
    <source>
        <dbReference type="ARBA" id="ARBA00005228"/>
    </source>
</evidence>
<name>A0ABU7KFG5_9ACTN</name>
<dbReference type="Gene3D" id="2.130.10.120">
    <property type="entry name" value="Prolyl oligopeptidase, N-terminal domain"/>
    <property type="match status" value="1"/>
</dbReference>
<keyword evidence="6" id="KW-0720">Serine protease</keyword>
<evidence type="ECO:0000259" key="9">
    <source>
        <dbReference type="Pfam" id="PF02897"/>
    </source>
</evidence>
<evidence type="ECO:0000256" key="7">
    <source>
        <dbReference type="SAM" id="MobiDB-lite"/>
    </source>
</evidence>
<protein>
    <recommendedName>
        <fullName evidence="3">prolyl oligopeptidase</fullName>
        <ecNumber evidence="3">3.4.21.26</ecNumber>
    </recommendedName>
</protein>
<feature type="region of interest" description="Disordered" evidence="7">
    <location>
        <begin position="104"/>
        <end position="124"/>
    </location>
</feature>
<sequence length="708" mass="75193">MVRNRAPGAALVPDPAPVPAVDILHGRPVPDPHRWLETADSPATLRWLDERRREYEREAATWPLRAPLADGIRSLVDTDLWSVPVHRAGTAFATVRPAGSEHPRLVALNGSAPPRTVYDPAAEDPTGRTTLDAWEPGPGGAMVAVQTSRGGVERGSLRVLSTTTGAPCGPEVPGVRYSHVAWAPHGAPAFFYVRRDGERGVRGVWLRRVGDGEERLVHACTAPGTVPGVRVLGERWLLVSEGHGTGHRTDLWIADLSGGGAAQPALRPVQVGVECETEARLGPDGLLYLRTTLDAPWRRICAVSPEEPGVEHWREVVPEESGATLDAFAVFPRTPLEDAPGADRHVPALFVSRTRLGISEASVHDARAGDLLYPVDLPGEGMVSTPEAAPDGSVYLAYADVATQQRVLCLPPDAPRPLQWPPGAADAPPSPSVERTVLWCRSEDGTRVPVTVFDAAVADAPPTPGPGPTILHAYGGFGRPRQFGFSATVLAWLLSGGRYAVAHVRGGGDAGRAWHLAGSGRAKPRAVEDLVAAADALVSARLCTRRQLCLSGGSAGGLLVLAAATARPDLCGAVIASAPLADMARFERMGLGRMWTREFGTAADPDDFAALMSYSPYHRALDGAVRPSGRRFPSVLLTGFHGDTRTDAAHPRKMCAALLEAAPDRGRPPVLLRYERDVGHGPRAVSRAVGLAADAHAFAAHRTGLSRR</sequence>
<dbReference type="PANTHER" id="PTHR42881">
    <property type="entry name" value="PROLYL ENDOPEPTIDASE"/>
    <property type="match status" value="1"/>
</dbReference>
<evidence type="ECO:0000313" key="11">
    <source>
        <dbReference type="Proteomes" id="UP001356095"/>
    </source>
</evidence>
<comment type="catalytic activity">
    <reaction evidence="1">
        <text>Hydrolysis of Pro-|-Xaa &gt;&gt; Ala-|-Xaa in oligopeptides.</text>
        <dbReference type="EC" id="3.4.21.26"/>
    </reaction>
</comment>
<dbReference type="Proteomes" id="UP001356095">
    <property type="component" value="Unassembled WGS sequence"/>
</dbReference>
<organism evidence="10 11">
    <name type="scientific">Nocardiopsis codii</name>
    <dbReference type="NCBI Taxonomy" id="3065942"/>
    <lineage>
        <taxon>Bacteria</taxon>
        <taxon>Bacillati</taxon>
        <taxon>Actinomycetota</taxon>
        <taxon>Actinomycetes</taxon>
        <taxon>Streptosporangiales</taxon>
        <taxon>Nocardiopsidaceae</taxon>
        <taxon>Nocardiopsis</taxon>
    </lineage>
</organism>
<dbReference type="EMBL" id="JAUZMY010000038">
    <property type="protein sequence ID" value="MEE2040986.1"/>
    <property type="molecule type" value="Genomic_DNA"/>
</dbReference>
<gene>
    <name evidence="10" type="ORF">Q8791_27565</name>
</gene>